<dbReference type="AlphaFoldDB" id="A0A1A8XD37"/>
<dbReference type="Proteomes" id="UP000078546">
    <property type="component" value="Unassembled WGS sequence"/>
</dbReference>
<evidence type="ECO:0000313" key="3">
    <source>
        <dbReference type="Proteomes" id="UP000078546"/>
    </source>
</evidence>
<dbReference type="EMBL" id="FLQU01001138">
    <property type="protein sequence ID" value="SBS91629.1"/>
    <property type="molecule type" value="Genomic_DNA"/>
</dbReference>
<protein>
    <submittedName>
        <fullName evidence="2">Unspecified product</fullName>
    </submittedName>
</protein>
<sequence length="112" mass="12222">MDSDNSQAKLGHNPTLVLPTLECPNQVKAPQVDEGDEQALATHHTSEKALGPSASSSKTQFTPIVPWILKFTGSNHNITGNMDGEDGFFDHTQELSNMFFGDGDNYISYQPI</sequence>
<evidence type="ECO:0000313" key="4">
    <source>
        <dbReference type="Proteomes" id="UP000078560"/>
    </source>
</evidence>
<accession>A0A1A8XD37</accession>
<evidence type="ECO:0000313" key="1">
    <source>
        <dbReference type="EMBL" id="SBS91629.1"/>
    </source>
</evidence>
<dbReference type="Proteomes" id="UP000078560">
    <property type="component" value="Unassembled WGS sequence"/>
</dbReference>
<reference evidence="3 4" key="1">
    <citation type="submission" date="2016-05" db="EMBL/GenBank/DDBJ databases">
        <authorList>
            <person name="Naeem Raeece"/>
        </authorList>
    </citation>
    <scope>NUCLEOTIDE SEQUENCE [LARGE SCALE GENOMIC DNA]</scope>
</reference>
<name>A0A1A8XD37_PLAOA</name>
<organism evidence="2 3">
    <name type="scientific">Plasmodium ovale curtisi</name>
    <dbReference type="NCBI Taxonomy" id="864141"/>
    <lineage>
        <taxon>Eukaryota</taxon>
        <taxon>Sar</taxon>
        <taxon>Alveolata</taxon>
        <taxon>Apicomplexa</taxon>
        <taxon>Aconoidasida</taxon>
        <taxon>Haemosporida</taxon>
        <taxon>Plasmodiidae</taxon>
        <taxon>Plasmodium</taxon>
        <taxon>Plasmodium (Plasmodium)</taxon>
    </lineage>
</organism>
<proteinExistence type="predicted"/>
<dbReference type="EMBL" id="FLQV01002718">
    <property type="protein sequence ID" value="SBT01765.1"/>
    <property type="molecule type" value="Genomic_DNA"/>
</dbReference>
<evidence type="ECO:0000313" key="2">
    <source>
        <dbReference type="EMBL" id="SBT01765.1"/>
    </source>
</evidence>
<reference evidence="2" key="2">
    <citation type="submission" date="2016-05" db="EMBL/GenBank/DDBJ databases">
        <authorList>
            <person name="Lavstsen T."/>
            <person name="Jespersen J.S."/>
        </authorList>
    </citation>
    <scope>NUCLEOTIDE SEQUENCE [LARGE SCALE GENOMIC DNA]</scope>
</reference>
<gene>
    <name evidence="2" type="ORF">POVCU1_069360</name>
    <name evidence="1" type="ORF">POVCU2_0068880</name>
</gene>